<dbReference type="SUPFAM" id="SSF47384">
    <property type="entry name" value="Homodimeric domain of signal transducing histidine kinase"/>
    <property type="match status" value="1"/>
</dbReference>
<evidence type="ECO:0000313" key="8">
    <source>
        <dbReference type="Proteomes" id="UP000242886"/>
    </source>
</evidence>
<evidence type="ECO:0000256" key="4">
    <source>
        <dbReference type="SAM" id="Coils"/>
    </source>
</evidence>
<dbReference type="SMART" id="SM00388">
    <property type="entry name" value="HisKA"/>
    <property type="match status" value="1"/>
</dbReference>
<keyword evidence="8" id="KW-1185">Reference proteome</keyword>
<dbReference type="InterPro" id="IPR004358">
    <property type="entry name" value="Sig_transdc_His_kin-like_C"/>
</dbReference>
<accession>A0A7Z7HSN6</accession>
<dbReference type="Proteomes" id="UP000242886">
    <property type="component" value="Chromosome SDENCHOL"/>
</dbReference>
<dbReference type="PRINTS" id="PR00344">
    <property type="entry name" value="BCTRLSENSOR"/>
</dbReference>
<evidence type="ECO:0000256" key="2">
    <source>
        <dbReference type="ARBA" id="ARBA00012438"/>
    </source>
</evidence>
<dbReference type="SMART" id="SM00387">
    <property type="entry name" value="HATPase_c"/>
    <property type="match status" value="1"/>
</dbReference>
<keyword evidence="3" id="KW-0597">Phosphoprotein</keyword>
<dbReference type="InterPro" id="IPR035965">
    <property type="entry name" value="PAS-like_dom_sf"/>
</dbReference>
<dbReference type="OrthoDB" id="6114847at2"/>
<dbReference type="InterPro" id="IPR003594">
    <property type="entry name" value="HATPase_dom"/>
</dbReference>
<dbReference type="RefSeq" id="WP_083522835.1">
    <property type="nucleotide sequence ID" value="NZ_LFZK01000001.1"/>
</dbReference>
<dbReference type="PROSITE" id="PS50109">
    <property type="entry name" value="HIS_KIN"/>
    <property type="match status" value="1"/>
</dbReference>
<dbReference type="GO" id="GO:0000155">
    <property type="term" value="F:phosphorelay sensor kinase activity"/>
    <property type="evidence" value="ECO:0007669"/>
    <property type="project" value="InterPro"/>
</dbReference>
<feature type="domain" description="Histidine kinase" evidence="6">
    <location>
        <begin position="227"/>
        <end position="436"/>
    </location>
</feature>
<evidence type="ECO:0000259" key="6">
    <source>
        <dbReference type="PROSITE" id="PS50109"/>
    </source>
</evidence>
<sequence>MENFFEQAAARIAEQGPEQDDAPGPSSATPTPGEAQAAQIETLRLAEAFRIFNQASEELSTAYTRLQAQVAELTSELAAANGALRQQYQEKAALTERLSLLLSALPAGVVVLDAQGRIEQANPAAVGMLAAAGAESMSVSVPAPTSLLGLAWSAVERAQLTASETPGEYLTAPGGNGRRLAVAVTVTALDSAGGRIVLLHDITEAQRLKTQAERNQRLAAMGEMAAQLAHQLRTPLAAALLYTGNLEVPEIAAEPRIRIAGKAVSRLKHLERLIQDMLLFARGEVLGREAIDVAELLRELRHTIEPLARTRAVAFQVHAAESLPPLQGNRKAIVGALVNLLENALHAAAATDHGEVRLTAGIEAELLVLRVRDNGAGMAADVVARLFEPFFTTRAEGTGLGLAIARGVMRAHNGNIEVDSTPGMGSEFIVTLPLQAGQDAYRDAQGHTGKA</sequence>
<reference evidence="7" key="1">
    <citation type="submission" date="2017-03" db="EMBL/GenBank/DDBJ databases">
        <authorList>
            <consortium name="AG Boll"/>
        </authorList>
    </citation>
    <scope>NUCLEOTIDE SEQUENCE [LARGE SCALE GENOMIC DNA]</scope>
    <source>
        <strain evidence="7">Chol</strain>
    </source>
</reference>
<evidence type="ECO:0000256" key="3">
    <source>
        <dbReference type="ARBA" id="ARBA00022553"/>
    </source>
</evidence>
<protein>
    <recommendedName>
        <fullName evidence="2">histidine kinase</fullName>
        <ecNumber evidence="2">2.7.13.3</ecNumber>
    </recommendedName>
</protein>
<evidence type="ECO:0000256" key="1">
    <source>
        <dbReference type="ARBA" id="ARBA00000085"/>
    </source>
</evidence>
<keyword evidence="7" id="KW-0808">Transferase</keyword>
<dbReference type="AlphaFoldDB" id="A0A7Z7HSN6"/>
<keyword evidence="7" id="KW-0418">Kinase</keyword>
<dbReference type="InterPro" id="IPR013656">
    <property type="entry name" value="PAS_4"/>
</dbReference>
<dbReference type="PANTHER" id="PTHR43065:SF29">
    <property type="entry name" value="SENSOR PROTEIN KINASE FLES"/>
    <property type="match status" value="1"/>
</dbReference>
<dbReference type="InterPro" id="IPR036097">
    <property type="entry name" value="HisK_dim/P_sf"/>
</dbReference>
<comment type="catalytic activity">
    <reaction evidence="1">
        <text>ATP + protein L-histidine = ADP + protein N-phospho-L-histidine.</text>
        <dbReference type="EC" id="2.7.13.3"/>
    </reaction>
</comment>
<feature type="region of interest" description="Disordered" evidence="5">
    <location>
        <begin position="1"/>
        <end position="35"/>
    </location>
</feature>
<dbReference type="CDD" id="cd00082">
    <property type="entry name" value="HisKA"/>
    <property type="match status" value="1"/>
</dbReference>
<evidence type="ECO:0000313" key="7">
    <source>
        <dbReference type="EMBL" id="SMB30596.1"/>
    </source>
</evidence>
<dbReference type="EMBL" id="LT837803">
    <property type="protein sequence ID" value="SMB30596.1"/>
    <property type="molecule type" value="Genomic_DNA"/>
</dbReference>
<evidence type="ECO:0000256" key="5">
    <source>
        <dbReference type="SAM" id="MobiDB-lite"/>
    </source>
</evidence>
<dbReference type="Pfam" id="PF02518">
    <property type="entry name" value="HATPase_c"/>
    <property type="match status" value="1"/>
</dbReference>
<dbReference type="Gene3D" id="3.30.565.10">
    <property type="entry name" value="Histidine kinase-like ATPase, C-terminal domain"/>
    <property type="match status" value="1"/>
</dbReference>
<gene>
    <name evidence="7" type="ORF">SDENCHOL_21008</name>
</gene>
<dbReference type="Pfam" id="PF00512">
    <property type="entry name" value="HisKA"/>
    <property type="match status" value="1"/>
</dbReference>
<dbReference type="SUPFAM" id="SSF55874">
    <property type="entry name" value="ATPase domain of HSP90 chaperone/DNA topoisomerase II/histidine kinase"/>
    <property type="match status" value="1"/>
</dbReference>
<dbReference type="Gene3D" id="3.30.450.20">
    <property type="entry name" value="PAS domain"/>
    <property type="match status" value="1"/>
</dbReference>
<feature type="coiled-coil region" evidence="4">
    <location>
        <begin position="56"/>
        <end position="90"/>
    </location>
</feature>
<dbReference type="Gene3D" id="1.10.287.130">
    <property type="match status" value="1"/>
</dbReference>
<dbReference type="InterPro" id="IPR000014">
    <property type="entry name" value="PAS"/>
</dbReference>
<dbReference type="Pfam" id="PF08448">
    <property type="entry name" value="PAS_4"/>
    <property type="match status" value="1"/>
</dbReference>
<dbReference type="PANTHER" id="PTHR43065">
    <property type="entry name" value="SENSOR HISTIDINE KINASE"/>
    <property type="match status" value="1"/>
</dbReference>
<dbReference type="InterPro" id="IPR005467">
    <property type="entry name" value="His_kinase_dom"/>
</dbReference>
<keyword evidence="4" id="KW-0175">Coiled coil</keyword>
<proteinExistence type="predicted"/>
<dbReference type="SUPFAM" id="SSF55785">
    <property type="entry name" value="PYP-like sensor domain (PAS domain)"/>
    <property type="match status" value="1"/>
</dbReference>
<dbReference type="InterPro" id="IPR003661">
    <property type="entry name" value="HisK_dim/P_dom"/>
</dbReference>
<organism evidence="7 8">
    <name type="scientific">Sterolibacterium denitrificans</name>
    <dbReference type="NCBI Taxonomy" id="157592"/>
    <lineage>
        <taxon>Bacteria</taxon>
        <taxon>Pseudomonadati</taxon>
        <taxon>Pseudomonadota</taxon>
        <taxon>Betaproteobacteria</taxon>
        <taxon>Nitrosomonadales</taxon>
        <taxon>Sterolibacteriaceae</taxon>
        <taxon>Sterolibacterium</taxon>
    </lineage>
</organism>
<dbReference type="InterPro" id="IPR036890">
    <property type="entry name" value="HATPase_C_sf"/>
</dbReference>
<name>A0A7Z7HSN6_9PROT</name>
<dbReference type="CDD" id="cd00130">
    <property type="entry name" value="PAS"/>
    <property type="match status" value="1"/>
</dbReference>
<dbReference type="EC" id="2.7.13.3" evidence="2"/>